<name>A0ABR3EI83_9AGAR</name>
<organism evidence="1 2">
    <name type="scientific">Marasmius crinis-equi</name>
    <dbReference type="NCBI Taxonomy" id="585013"/>
    <lineage>
        <taxon>Eukaryota</taxon>
        <taxon>Fungi</taxon>
        <taxon>Dikarya</taxon>
        <taxon>Basidiomycota</taxon>
        <taxon>Agaricomycotina</taxon>
        <taxon>Agaricomycetes</taxon>
        <taxon>Agaricomycetidae</taxon>
        <taxon>Agaricales</taxon>
        <taxon>Marasmiineae</taxon>
        <taxon>Marasmiaceae</taxon>
        <taxon>Marasmius</taxon>
    </lineage>
</organism>
<sequence length="85" mass="9682">VKDELVGKAPINLETAKSFTLPYKYEVVEATEDSRFPKTAGYTFFSVKTPEYLTSAFDVYYGEVKPENLKVIFGQVFEARNTMLI</sequence>
<evidence type="ECO:0000313" key="1">
    <source>
        <dbReference type="EMBL" id="KAL0562577.1"/>
    </source>
</evidence>
<comment type="caution">
    <text evidence="1">The sequence shown here is derived from an EMBL/GenBank/DDBJ whole genome shotgun (WGS) entry which is preliminary data.</text>
</comment>
<dbReference type="Proteomes" id="UP001465976">
    <property type="component" value="Unassembled WGS sequence"/>
</dbReference>
<feature type="non-terminal residue" evidence="1">
    <location>
        <position position="1"/>
    </location>
</feature>
<keyword evidence="2" id="KW-1185">Reference proteome</keyword>
<evidence type="ECO:0000313" key="2">
    <source>
        <dbReference type="Proteomes" id="UP001465976"/>
    </source>
</evidence>
<dbReference type="EMBL" id="JBAHYK010005156">
    <property type="protein sequence ID" value="KAL0562577.1"/>
    <property type="molecule type" value="Genomic_DNA"/>
</dbReference>
<proteinExistence type="predicted"/>
<gene>
    <name evidence="1" type="ORF">V5O48_019509</name>
</gene>
<reference evidence="1 2" key="1">
    <citation type="submission" date="2024-02" db="EMBL/GenBank/DDBJ databases">
        <title>A draft genome for the cacao thread blight pathogen Marasmius crinis-equi.</title>
        <authorList>
            <person name="Cohen S.P."/>
            <person name="Baruah I.K."/>
            <person name="Amoako-Attah I."/>
            <person name="Bukari Y."/>
            <person name="Meinhardt L.W."/>
            <person name="Bailey B.A."/>
        </authorList>
    </citation>
    <scope>NUCLEOTIDE SEQUENCE [LARGE SCALE GENOMIC DNA]</scope>
    <source>
        <strain evidence="1 2">GH-76</strain>
    </source>
</reference>
<protein>
    <submittedName>
        <fullName evidence="1">Uncharacterized protein</fullName>
    </submittedName>
</protein>
<accession>A0ABR3EI83</accession>